<dbReference type="Proteomes" id="UP000070456">
    <property type="component" value="Unassembled WGS sequence"/>
</dbReference>
<comment type="caution">
    <text evidence="1">The sequence shown here is derived from an EMBL/GenBank/DDBJ whole genome shotgun (WGS) entry which is preliminary data.</text>
</comment>
<dbReference type="STRING" id="520762.AN619_08690"/>
<dbReference type="EMBL" id="LOEE01000021">
    <property type="protein sequence ID" value="KXG76877.1"/>
    <property type="molecule type" value="Genomic_DNA"/>
</dbReference>
<accession>A0A140L8K2</accession>
<proteinExistence type="predicted"/>
<name>A0A140L8K2_9FIRM</name>
<reference evidence="1" key="1">
    <citation type="submission" date="2015-12" db="EMBL/GenBank/DDBJ databases">
        <title>Draft genome sequence of the thermoanaerobe Thermotalea metallivorans, an isolate from the runoff channel of the Great Artesian Basin, Australia.</title>
        <authorList>
            <person name="Patel B.K."/>
        </authorList>
    </citation>
    <scope>NUCLEOTIDE SEQUENCE [LARGE SCALE GENOMIC DNA]</scope>
    <source>
        <strain evidence="1">B2-1</strain>
    </source>
</reference>
<evidence type="ECO:0000313" key="1">
    <source>
        <dbReference type="EMBL" id="KXG76877.1"/>
    </source>
</evidence>
<sequence>MKEISNRVFYRFEPNLEENGLLIVFFRDTEEIYEMTEPYYLFLKCLEKNMDREEQVIFFNKKYPNLHVSEIEENLMVIEKDLKELGVIV</sequence>
<organism evidence="1 2">
    <name type="scientific">Thermotalea metallivorans</name>
    <dbReference type="NCBI Taxonomy" id="520762"/>
    <lineage>
        <taxon>Bacteria</taxon>
        <taxon>Bacillati</taxon>
        <taxon>Bacillota</taxon>
        <taxon>Clostridia</taxon>
        <taxon>Peptostreptococcales</taxon>
        <taxon>Thermotaleaceae</taxon>
        <taxon>Thermotalea</taxon>
    </lineage>
</organism>
<evidence type="ECO:0000313" key="2">
    <source>
        <dbReference type="Proteomes" id="UP000070456"/>
    </source>
</evidence>
<keyword evidence="2" id="KW-1185">Reference proteome</keyword>
<protein>
    <recommendedName>
        <fullName evidence="3">Coenzyme PQQ synthesis protein D</fullName>
    </recommendedName>
</protein>
<evidence type="ECO:0008006" key="3">
    <source>
        <dbReference type="Google" id="ProtNLM"/>
    </source>
</evidence>
<dbReference type="AlphaFoldDB" id="A0A140L8K2"/>
<gene>
    <name evidence="1" type="ORF">AN619_08690</name>
</gene>
<dbReference type="RefSeq" id="WP_068555236.1">
    <property type="nucleotide sequence ID" value="NZ_LOEE01000021.1"/>
</dbReference>